<dbReference type="PANTHER" id="PTHR47706">
    <property type="entry name" value="NMRA-LIKE FAMILY PROTEIN"/>
    <property type="match status" value="1"/>
</dbReference>
<gene>
    <name evidence="5" type="ORF">H634G_08400</name>
</gene>
<protein>
    <recommendedName>
        <fullName evidence="4">NAD(P)-binding domain-containing protein</fullName>
    </recommendedName>
</protein>
<sequence>MGPQYANSQPSGFTNIIKNVAIVGATGQIGHVFTEYLLKSGKQIITALTRSGSHTTLPKGVRNASIDYNDEATLVTALTGQDFLVITLALSAPSDTHSKLVRAAAKAGVPYIMPNAYGVDIYGKSKLQGDIPALRYIHANVSEIADVGASWIALTPNFWYEYSMGAGPFTFGFDFKNRHITFYDDGKTRINTTTWPQIGRALAALVNLKRLPEDENDNSITLAQFCNKPVYISSFTLSQREMLDSVNNLLGTNDQDWKLSYQPTAQRYKEGFKELSEGDRTGFLKGMYARVFYATGDGVFETHNDVLGLPQEDLAEATLAAHQWGITQEKAVGK</sequence>
<dbReference type="PANTHER" id="PTHR47706:SF7">
    <property type="entry name" value="CIPA-LIKE, PUTATIVE (AFU_ORTHOLOGUE AFUA_1G01630)-RELATED"/>
    <property type="match status" value="1"/>
</dbReference>
<dbReference type="EMBL" id="KE384745">
    <property type="protein sequence ID" value="KJK76340.1"/>
    <property type="molecule type" value="Genomic_DNA"/>
</dbReference>
<dbReference type="InterPro" id="IPR036291">
    <property type="entry name" value="NAD(P)-bd_dom_sf"/>
</dbReference>
<evidence type="ECO:0000313" key="6">
    <source>
        <dbReference type="Proteomes" id="UP000054544"/>
    </source>
</evidence>
<dbReference type="Gene3D" id="3.40.50.720">
    <property type="entry name" value="NAD(P)-binding Rossmann-like Domain"/>
    <property type="match status" value="1"/>
</dbReference>
<dbReference type="InterPro" id="IPR016040">
    <property type="entry name" value="NAD(P)-bd_dom"/>
</dbReference>
<dbReference type="InterPro" id="IPR051609">
    <property type="entry name" value="NmrA/Isoflavone_reductase-like"/>
</dbReference>
<organism evidence="5 6">
    <name type="scientific">Metarhizium anisopliae BRIP 53293</name>
    <dbReference type="NCBI Taxonomy" id="1291518"/>
    <lineage>
        <taxon>Eukaryota</taxon>
        <taxon>Fungi</taxon>
        <taxon>Dikarya</taxon>
        <taxon>Ascomycota</taxon>
        <taxon>Pezizomycotina</taxon>
        <taxon>Sordariomycetes</taxon>
        <taxon>Hypocreomycetidae</taxon>
        <taxon>Hypocreales</taxon>
        <taxon>Clavicipitaceae</taxon>
        <taxon>Metarhizium</taxon>
    </lineage>
</organism>
<dbReference type="Proteomes" id="UP000054544">
    <property type="component" value="Unassembled WGS sequence"/>
</dbReference>
<dbReference type="SUPFAM" id="SSF51735">
    <property type="entry name" value="NAD(P)-binding Rossmann-fold domains"/>
    <property type="match status" value="1"/>
</dbReference>
<dbReference type="STRING" id="1291518.A0A0D9NUR3"/>
<keyword evidence="6" id="KW-1185">Reference proteome</keyword>
<evidence type="ECO:0000256" key="1">
    <source>
        <dbReference type="ARBA" id="ARBA00005725"/>
    </source>
</evidence>
<keyword evidence="2" id="KW-0521">NADP</keyword>
<feature type="domain" description="NAD(P)-binding" evidence="4">
    <location>
        <begin position="24"/>
        <end position="120"/>
    </location>
</feature>
<dbReference type="Pfam" id="PF13460">
    <property type="entry name" value="NAD_binding_10"/>
    <property type="match status" value="1"/>
</dbReference>
<evidence type="ECO:0000313" key="5">
    <source>
        <dbReference type="EMBL" id="KJK76340.1"/>
    </source>
</evidence>
<evidence type="ECO:0000256" key="3">
    <source>
        <dbReference type="ARBA" id="ARBA00023002"/>
    </source>
</evidence>
<evidence type="ECO:0000256" key="2">
    <source>
        <dbReference type="ARBA" id="ARBA00022857"/>
    </source>
</evidence>
<comment type="similarity">
    <text evidence="1">Belongs to the NmrA-type oxidoreductase family. Isoflavone reductase subfamily.</text>
</comment>
<reference evidence="6" key="1">
    <citation type="journal article" date="2014" name="BMC Genomics">
        <title>The genome sequence of the biocontrol fungus Metarhizium anisopliae and comparative genomics of Metarhizium species.</title>
        <authorList>
            <person name="Pattemore J.A."/>
            <person name="Hane J.K."/>
            <person name="Williams A.H."/>
            <person name="Wilson B.A."/>
            <person name="Stodart B.J."/>
            <person name="Ash G.J."/>
        </authorList>
    </citation>
    <scope>NUCLEOTIDE SEQUENCE [LARGE SCALE GENOMIC DNA]</scope>
    <source>
        <strain evidence="6">BRIP 53293</strain>
    </source>
</reference>
<dbReference type="AlphaFoldDB" id="A0A0D9NUR3"/>
<dbReference type="GO" id="GO:0016491">
    <property type="term" value="F:oxidoreductase activity"/>
    <property type="evidence" value="ECO:0007669"/>
    <property type="project" value="UniProtKB-KW"/>
</dbReference>
<name>A0A0D9NUR3_METAN</name>
<accession>A0A0D9NUR3</accession>
<evidence type="ECO:0000259" key="4">
    <source>
        <dbReference type="Pfam" id="PF13460"/>
    </source>
</evidence>
<keyword evidence="3" id="KW-0560">Oxidoreductase</keyword>
<proteinExistence type="inferred from homology"/>